<dbReference type="EMBL" id="CP055905">
    <property type="protein sequence ID" value="QMR43016.1"/>
    <property type="molecule type" value="Genomic_DNA"/>
</dbReference>
<organism evidence="3 4">
    <name type="scientific">Klebsiella aerogenes</name>
    <name type="common">Enterobacter aerogenes</name>
    <dbReference type="NCBI Taxonomy" id="548"/>
    <lineage>
        <taxon>Bacteria</taxon>
        <taxon>Pseudomonadati</taxon>
        <taxon>Pseudomonadota</taxon>
        <taxon>Gammaproteobacteria</taxon>
        <taxon>Enterobacterales</taxon>
        <taxon>Enterobacteriaceae</taxon>
        <taxon>Klebsiella/Raoultella group</taxon>
        <taxon>Klebsiella</taxon>
    </lineage>
</organism>
<keyword evidence="1" id="KW-0472">Membrane</keyword>
<feature type="signal peptide" evidence="2">
    <location>
        <begin position="1"/>
        <end position="18"/>
    </location>
</feature>
<dbReference type="SUPFAM" id="SSF54427">
    <property type="entry name" value="NTF2-like"/>
    <property type="match status" value="1"/>
</dbReference>
<gene>
    <name evidence="3" type="ORF">HV331_26385</name>
</gene>
<keyword evidence="2" id="KW-0732">Signal</keyword>
<feature type="transmembrane region" description="Helical" evidence="1">
    <location>
        <begin position="170"/>
        <end position="190"/>
    </location>
</feature>
<keyword evidence="3" id="KW-0614">Plasmid</keyword>
<accession>A0AAP9R1Q0</accession>
<keyword evidence="1" id="KW-0812">Transmembrane</keyword>
<reference evidence="4" key="1">
    <citation type="submission" date="2020-06" db="EMBL/GenBank/DDBJ databases">
        <title>REHAB project genomes.</title>
        <authorList>
            <person name="Shaw L.P."/>
        </authorList>
    </citation>
    <scope>NUCLEOTIDE SEQUENCE [LARGE SCALE GENOMIC DNA]</scope>
    <source>
        <strain evidence="4">RHBSTW-00938</strain>
        <plasmid evidence="4">prhbstw-00938_2</plasmid>
    </source>
</reference>
<dbReference type="AlphaFoldDB" id="A0AAP9R1Q0"/>
<keyword evidence="1" id="KW-1133">Transmembrane helix</keyword>
<feature type="chain" id="PRO_5042875940" evidence="2">
    <location>
        <begin position="19"/>
        <end position="197"/>
    </location>
</feature>
<evidence type="ECO:0000313" key="4">
    <source>
        <dbReference type="Proteomes" id="UP000514462"/>
    </source>
</evidence>
<proteinExistence type="predicted"/>
<dbReference type="RefSeq" id="WP_182015396.1">
    <property type="nucleotide sequence ID" value="NZ_CP055905.1"/>
</dbReference>
<protein>
    <submittedName>
        <fullName evidence="3">Nuclear transport factor 2 family protein</fullName>
    </submittedName>
</protein>
<evidence type="ECO:0000256" key="1">
    <source>
        <dbReference type="SAM" id="Phobius"/>
    </source>
</evidence>
<sequence length="197" mass="22164">MKKTLVLLLALFSINAFASDQDEAIHQELRQALGLIESSINSGDYDKMLPVFSKDFRATPITQEFIKGKEEVSPYFHSWFGPDKFLKKLTISFTPDVETELSADKTWGVVYGKGVEKYQLSDGRSYDFATRWTATVVLEDGHWKIRTIHMGTNFTDNPLLNEARNAFKKALYGTGAGGLLAGLGLGFLMWRKKRKSA</sequence>
<evidence type="ECO:0000256" key="2">
    <source>
        <dbReference type="SAM" id="SignalP"/>
    </source>
</evidence>
<dbReference type="Proteomes" id="UP000514462">
    <property type="component" value="Plasmid pRHBSTW-00938_2"/>
</dbReference>
<evidence type="ECO:0000313" key="3">
    <source>
        <dbReference type="EMBL" id="QMR43016.1"/>
    </source>
</evidence>
<dbReference type="Gene3D" id="3.10.450.50">
    <property type="match status" value="1"/>
</dbReference>
<geneLocation type="plasmid" evidence="4">
    <name>prhbstw-00938_2</name>
</geneLocation>
<dbReference type="InterPro" id="IPR032710">
    <property type="entry name" value="NTF2-like_dom_sf"/>
</dbReference>
<name>A0AAP9R1Q0_KLEAE</name>